<accession>A0A1J1IAI8</accession>
<evidence type="ECO:0000313" key="1">
    <source>
        <dbReference type="EMBL" id="CRK95441.1"/>
    </source>
</evidence>
<dbReference type="AlphaFoldDB" id="A0A1J1IAI8"/>
<organism evidence="1 2">
    <name type="scientific">Clunio marinus</name>
    <dbReference type="NCBI Taxonomy" id="568069"/>
    <lineage>
        <taxon>Eukaryota</taxon>
        <taxon>Metazoa</taxon>
        <taxon>Ecdysozoa</taxon>
        <taxon>Arthropoda</taxon>
        <taxon>Hexapoda</taxon>
        <taxon>Insecta</taxon>
        <taxon>Pterygota</taxon>
        <taxon>Neoptera</taxon>
        <taxon>Endopterygota</taxon>
        <taxon>Diptera</taxon>
        <taxon>Nematocera</taxon>
        <taxon>Chironomoidea</taxon>
        <taxon>Chironomidae</taxon>
        <taxon>Clunio</taxon>
    </lineage>
</organism>
<keyword evidence="2" id="KW-1185">Reference proteome</keyword>
<name>A0A1J1IAI8_9DIPT</name>
<protein>
    <submittedName>
        <fullName evidence="1">CLUMA_CG008884, isoform A</fullName>
    </submittedName>
</protein>
<proteinExistence type="predicted"/>
<dbReference type="Proteomes" id="UP000183832">
    <property type="component" value="Unassembled WGS sequence"/>
</dbReference>
<evidence type="ECO:0000313" key="2">
    <source>
        <dbReference type="Proteomes" id="UP000183832"/>
    </source>
</evidence>
<reference evidence="1 2" key="1">
    <citation type="submission" date="2015-04" db="EMBL/GenBank/DDBJ databases">
        <authorList>
            <person name="Syromyatnikov M.Y."/>
            <person name="Popov V.N."/>
        </authorList>
    </citation>
    <scope>NUCLEOTIDE SEQUENCE [LARGE SCALE GENOMIC DNA]</scope>
</reference>
<sequence length="66" mass="7562">MNDKLVEHFGNLQKLTKLTLKTSQNILFSCIGFHLLTLLNQQAIFTLCFTPLSITNEFYSLIKDKA</sequence>
<gene>
    <name evidence="1" type="ORF">CLUMA_CG008884</name>
</gene>
<dbReference type="EMBL" id="CVRI01000041">
    <property type="protein sequence ID" value="CRK95441.1"/>
    <property type="molecule type" value="Genomic_DNA"/>
</dbReference>